<sequence length="148" mass="16819">MTSFLFIVSFLLHIISIVAIYALSKQLSMNKSKDSSEFISLMENYLEEIKEENRRLQKELANIQPTAKNEDAPINVEDEPSLKVEEHEEIPTSLPGSDIVKDEVEVSQHSRILQLYKEGLGAEEIARKLGCGKTEVELIIKFQEKSNI</sequence>
<keyword evidence="3" id="KW-0472">Membrane</keyword>
<dbReference type="Pfam" id="PF19610">
    <property type="entry name" value="DUF6115"/>
    <property type="match status" value="1"/>
</dbReference>
<comment type="caution">
    <text evidence="4">The sequence shown here is derived from an EMBL/GenBank/DDBJ whole genome shotgun (WGS) entry which is preliminary data.</text>
</comment>
<dbReference type="AlphaFoldDB" id="A0A923RGF1"/>
<keyword evidence="5" id="KW-1185">Reference proteome</keyword>
<keyword evidence="3" id="KW-0812">Transmembrane</keyword>
<protein>
    <recommendedName>
        <fullName evidence="6">Coupling factor for flagellin transcription and translation</fullName>
    </recommendedName>
</protein>
<evidence type="ECO:0000313" key="4">
    <source>
        <dbReference type="EMBL" id="MBC5635989.1"/>
    </source>
</evidence>
<feature type="coiled-coil region" evidence="1">
    <location>
        <begin position="39"/>
        <end position="66"/>
    </location>
</feature>
<name>A0A923RGF1_9BACI</name>
<organism evidence="4 5">
    <name type="scientific">Ornithinibacillus hominis</name>
    <dbReference type="NCBI Taxonomy" id="2763055"/>
    <lineage>
        <taxon>Bacteria</taxon>
        <taxon>Bacillati</taxon>
        <taxon>Bacillota</taxon>
        <taxon>Bacilli</taxon>
        <taxon>Bacillales</taxon>
        <taxon>Bacillaceae</taxon>
        <taxon>Ornithinibacillus</taxon>
    </lineage>
</organism>
<evidence type="ECO:0000256" key="2">
    <source>
        <dbReference type="SAM" id="MobiDB-lite"/>
    </source>
</evidence>
<dbReference type="InterPro" id="IPR046118">
    <property type="entry name" value="DUF6115"/>
</dbReference>
<evidence type="ECO:0000313" key="5">
    <source>
        <dbReference type="Proteomes" id="UP000637359"/>
    </source>
</evidence>
<feature type="region of interest" description="Disordered" evidence="2">
    <location>
        <begin position="67"/>
        <end position="96"/>
    </location>
</feature>
<evidence type="ECO:0000256" key="3">
    <source>
        <dbReference type="SAM" id="Phobius"/>
    </source>
</evidence>
<reference evidence="4" key="1">
    <citation type="submission" date="2020-08" db="EMBL/GenBank/DDBJ databases">
        <title>Genome public.</title>
        <authorList>
            <person name="Liu C."/>
            <person name="Sun Q."/>
        </authorList>
    </citation>
    <scope>NUCLEOTIDE SEQUENCE</scope>
    <source>
        <strain evidence="4">BX22</strain>
    </source>
</reference>
<feature type="compositionally biased region" description="Basic and acidic residues" evidence="2">
    <location>
        <begin position="80"/>
        <end position="90"/>
    </location>
</feature>
<dbReference type="Proteomes" id="UP000637359">
    <property type="component" value="Unassembled WGS sequence"/>
</dbReference>
<evidence type="ECO:0000256" key="1">
    <source>
        <dbReference type="SAM" id="Coils"/>
    </source>
</evidence>
<keyword evidence="1" id="KW-0175">Coiled coil</keyword>
<gene>
    <name evidence="4" type="ORF">H8S33_04015</name>
</gene>
<proteinExistence type="predicted"/>
<dbReference type="RefSeq" id="WP_186868697.1">
    <property type="nucleotide sequence ID" value="NZ_JACOOL010000002.1"/>
</dbReference>
<evidence type="ECO:0008006" key="6">
    <source>
        <dbReference type="Google" id="ProtNLM"/>
    </source>
</evidence>
<dbReference type="EMBL" id="JACOOL010000002">
    <property type="protein sequence ID" value="MBC5635989.1"/>
    <property type="molecule type" value="Genomic_DNA"/>
</dbReference>
<feature type="transmembrane region" description="Helical" evidence="3">
    <location>
        <begin position="6"/>
        <end position="23"/>
    </location>
</feature>
<accession>A0A923RGF1</accession>
<keyword evidence="3" id="KW-1133">Transmembrane helix</keyword>